<dbReference type="HOGENOM" id="CLU_1085166_0_0_0"/>
<dbReference type="AlphaFoldDB" id="M1Z1F4"/>
<dbReference type="InParanoid" id="M1Z1F4"/>
<comment type="caution">
    <text evidence="2">The sequence shown here is derived from an EMBL/GenBank/DDBJ whole genome shotgun (WGS) entry which is preliminary data.</text>
</comment>
<dbReference type="EMBL" id="CAQJ01000094">
    <property type="protein sequence ID" value="CCQ91817.1"/>
    <property type="molecule type" value="Genomic_DNA"/>
</dbReference>
<evidence type="ECO:0000313" key="3">
    <source>
        <dbReference type="Proteomes" id="UP000011704"/>
    </source>
</evidence>
<keyword evidence="3" id="KW-1185">Reference proteome</keyword>
<dbReference type="Proteomes" id="UP000011704">
    <property type="component" value="Unassembled WGS sequence"/>
</dbReference>
<organism evidence="2 3">
    <name type="scientific">Nitrospina gracilis (strain 3/211)</name>
    <dbReference type="NCBI Taxonomy" id="1266370"/>
    <lineage>
        <taxon>Bacteria</taxon>
        <taxon>Pseudomonadati</taxon>
        <taxon>Nitrospinota/Tectimicrobiota group</taxon>
        <taxon>Nitrospinota</taxon>
        <taxon>Nitrospinia</taxon>
        <taxon>Nitrospinales</taxon>
        <taxon>Nitrospinaceae</taxon>
        <taxon>Nitrospina</taxon>
    </lineage>
</organism>
<evidence type="ECO:0000256" key="1">
    <source>
        <dbReference type="SAM" id="MobiDB-lite"/>
    </source>
</evidence>
<feature type="region of interest" description="Disordered" evidence="1">
    <location>
        <begin position="65"/>
        <end position="101"/>
    </location>
</feature>
<dbReference type="RefSeq" id="WP_005011000.1">
    <property type="nucleotide sequence ID" value="NZ_HG422173.1"/>
</dbReference>
<sequence>MDTEDSYLDEVYERFNQAIMNAIVNSEEIRGILKEIGGKGYINESSVFNLFLSLEELDEYIHSSPPGSVADRFPGSMEGVGEKPGPNHGEDTTPPAQPQVDGRRLTDTELRYLEYAMHRFDEKSWLKKSALKCNEGSAPDSGAQSLHPRTASLKIVASQDTYLIWRMGTISTSWVVVISSTSRSSLTKCFCVSSSTSSLLSTNTTFSRYPMFHSPCNHFPQETGSLPVYPTPPLGPYGLQFGSGTASTFLCRGLPR</sequence>
<accession>M1Z1F4</accession>
<proteinExistence type="predicted"/>
<gene>
    <name evidence="2" type="ORF">NITGR_850004</name>
</gene>
<protein>
    <submittedName>
        <fullName evidence="2">Uncharacterized protein</fullName>
    </submittedName>
</protein>
<reference evidence="2 3" key="1">
    <citation type="journal article" date="2013" name="Front. Microbiol.">
        <title>The genome of Nitrospina gracilis illuminates the metabolism and evolution of the major marine nitrite oxidizer.</title>
        <authorList>
            <person name="Luecker S."/>
            <person name="Nowka B."/>
            <person name="Rattei T."/>
            <person name="Spieck E."/>
            <person name="and Daims H."/>
        </authorList>
    </citation>
    <scope>NUCLEOTIDE SEQUENCE [LARGE SCALE GENOMIC DNA]</scope>
    <source>
        <strain evidence="2 3">3/211</strain>
    </source>
</reference>
<name>M1Z1F4_NITG3</name>
<evidence type="ECO:0000313" key="2">
    <source>
        <dbReference type="EMBL" id="CCQ91817.1"/>
    </source>
</evidence>